<reference evidence="1" key="2">
    <citation type="submission" date="2025-09" db="UniProtKB">
        <authorList>
            <consortium name="EnsemblPlants"/>
        </authorList>
    </citation>
    <scope>IDENTIFICATION</scope>
</reference>
<sequence length="174" mass="19300">MEYVVEQQHERDVATEDPEIDGAEELLMELLDASLAAEEEADACRGKHRQLGFPIDDVGDSWDDLEDSIHPHQEEAGCEDCVLDGIILPGLDGCGCSPAPYVVEDGGGNPVEYWTDQEMEAAAFGPFTDDCVGEWYMDGMAMEWDDGRSYYSFYPSYSGGEACTEQLYSSPLWE</sequence>
<evidence type="ECO:0000313" key="2">
    <source>
        <dbReference type="Proteomes" id="UP001732700"/>
    </source>
</evidence>
<proteinExistence type="predicted"/>
<reference evidence="1" key="1">
    <citation type="submission" date="2021-05" db="EMBL/GenBank/DDBJ databases">
        <authorList>
            <person name="Scholz U."/>
            <person name="Mascher M."/>
            <person name="Fiebig A."/>
        </authorList>
    </citation>
    <scope>NUCLEOTIDE SEQUENCE [LARGE SCALE GENOMIC DNA]</scope>
</reference>
<accession>A0ACD5VGX3</accession>
<protein>
    <submittedName>
        <fullName evidence="1">Uncharacterized protein</fullName>
    </submittedName>
</protein>
<keyword evidence="2" id="KW-1185">Reference proteome</keyword>
<name>A0ACD5VGX3_AVESA</name>
<organism evidence="1 2">
    <name type="scientific">Avena sativa</name>
    <name type="common">Oat</name>
    <dbReference type="NCBI Taxonomy" id="4498"/>
    <lineage>
        <taxon>Eukaryota</taxon>
        <taxon>Viridiplantae</taxon>
        <taxon>Streptophyta</taxon>
        <taxon>Embryophyta</taxon>
        <taxon>Tracheophyta</taxon>
        <taxon>Spermatophyta</taxon>
        <taxon>Magnoliopsida</taxon>
        <taxon>Liliopsida</taxon>
        <taxon>Poales</taxon>
        <taxon>Poaceae</taxon>
        <taxon>BOP clade</taxon>
        <taxon>Pooideae</taxon>
        <taxon>Poodae</taxon>
        <taxon>Poeae</taxon>
        <taxon>Poeae Chloroplast Group 1 (Aveneae type)</taxon>
        <taxon>Aveninae</taxon>
        <taxon>Avena</taxon>
    </lineage>
</organism>
<evidence type="ECO:0000313" key="1">
    <source>
        <dbReference type="EnsemblPlants" id="AVESA.00010b.r2.3AG0447810.1.CDS.1"/>
    </source>
</evidence>
<dbReference type="Proteomes" id="UP001732700">
    <property type="component" value="Chromosome 3A"/>
</dbReference>
<dbReference type="EnsemblPlants" id="AVESA.00010b.r2.3AG0447810.1">
    <property type="protein sequence ID" value="AVESA.00010b.r2.3AG0447810.1.CDS.1"/>
    <property type="gene ID" value="AVESA.00010b.r2.3AG0447810"/>
</dbReference>